<feature type="transmembrane region" description="Helical" evidence="7">
    <location>
        <begin position="53"/>
        <end position="70"/>
    </location>
</feature>
<dbReference type="GO" id="GO:0050291">
    <property type="term" value="F:sphingosine N-acyltransferase activity"/>
    <property type="evidence" value="ECO:0007669"/>
    <property type="project" value="InterPro"/>
</dbReference>
<comment type="caution">
    <text evidence="9">The sequence shown here is derived from an EMBL/GenBank/DDBJ whole genome shotgun (WGS) entry which is preliminary data.</text>
</comment>
<comment type="subcellular location">
    <subcellularLocation>
        <location evidence="1">Membrane</location>
        <topology evidence="1">Multi-pass membrane protein</topology>
    </subcellularLocation>
</comment>
<dbReference type="PANTHER" id="PTHR12560">
    <property type="entry name" value="LONGEVITY ASSURANCE FACTOR 1 LAG1"/>
    <property type="match status" value="1"/>
</dbReference>
<dbReference type="GO" id="GO:0046513">
    <property type="term" value="P:ceramide biosynthetic process"/>
    <property type="evidence" value="ECO:0007669"/>
    <property type="project" value="InterPro"/>
</dbReference>
<dbReference type="InterPro" id="IPR016439">
    <property type="entry name" value="Lag1/Lac1-like"/>
</dbReference>
<organism evidence="9 10">
    <name type="scientific">Gracilariopsis chorda</name>
    <dbReference type="NCBI Taxonomy" id="448386"/>
    <lineage>
        <taxon>Eukaryota</taxon>
        <taxon>Rhodophyta</taxon>
        <taxon>Florideophyceae</taxon>
        <taxon>Rhodymeniophycidae</taxon>
        <taxon>Gracilariales</taxon>
        <taxon>Gracilariaceae</taxon>
        <taxon>Gracilariopsis</taxon>
    </lineage>
</organism>
<dbReference type="PIRSF" id="PIRSF005225">
    <property type="entry name" value="LAG1_LAC1"/>
    <property type="match status" value="1"/>
</dbReference>
<dbReference type="GO" id="GO:0016020">
    <property type="term" value="C:membrane"/>
    <property type="evidence" value="ECO:0007669"/>
    <property type="project" value="UniProtKB-SubCell"/>
</dbReference>
<evidence type="ECO:0000313" key="9">
    <source>
        <dbReference type="EMBL" id="PXF44528.1"/>
    </source>
</evidence>
<evidence type="ECO:0000256" key="7">
    <source>
        <dbReference type="SAM" id="Phobius"/>
    </source>
</evidence>
<dbReference type="STRING" id="448386.A0A2V3IQZ3"/>
<keyword evidence="2 5" id="KW-0812">Transmembrane</keyword>
<sequence>MSVFVKDEFCRPGGLLRLPWFVKDFIQVVRDQQQYRSPETPSLLNPDRTMDDLYTTAVLALLFLTIRILLDKFLFGIIFRRFPPKVQPKLSENLFYSMYYMGAFAFYMFRVRPSLEWSVDLLSNDSHVVKDLVHPYPPHMVASEHEYYNQAGAFYIAASIFLIVFDSRRSDFMEHCLHHFVTLGLVSVSYMYGYVRAGIVILALHDVGDIFLYSAKFVHYLGLAGLDTAVFATFAVTFYVTRLVMFSRLVHMISIETLQTVLVDPGFNKWAMFYDTYLLHYLFFVGFAGTLLLLHCFWFVLILKMIYRELFEGKKISEEGDIRSDDEGDEEIREFEKED</sequence>
<evidence type="ECO:0000256" key="4">
    <source>
        <dbReference type="ARBA" id="ARBA00023136"/>
    </source>
</evidence>
<accession>A0A2V3IQZ3</accession>
<evidence type="ECO:0000313" key="10">
    <source>
        <dbReference type="Proteomes" id="UP000247409"/>
    </source>
</evidence>
<feature type="domain" description="TLC" evidence="8">
    <location>
        <begin position="99"/>
        <end position="311"/>
    </location>
</feature>
<name>A0A2V3IQZ3_9FLOR</name>
<dbReference type="Pfam" id="PF03798">
    <property type="entry name" value="TRAM_LAG1_CLN8"/>
    <property type="match status" value="1"/>
</dbReference>
<evidence type="ECO:0000256" key="5">
    <source>
        <dbReference type="PROSITE-ProRule" id="PRU00205"/>
    </source>
</evidence>
<feature type="transmembrane region" description="Helical" evidence="7">
    <location>
        <begin position="90"/>
        <end position="109"/>
    </location>
</feature>
<evidence type="ECO:0000259" key="8">
    <source>
        <dbReference type="PROSITE" id="PS50922"/>
    </source>
</evidence>
<feature type="transmembrane region" description="Helical" evidence="7">
    <location>
        <begin position="279"/>
        <end position="307"/>
    </location>
</feature>
<gene>
    <name evidence="9" type="ORF">BWQ96_05706</name>
</gene>
<keyword evidence="10" id="KW-1185">Reference proteome</keyword>
<proteinExistence type="predicted"/>
<dbReference type="OrthoDB" id="537032at2759"/>
<feature type="transmembrane region" description="Helical" evidence="7">
    <location>
        <begin position="177"/>
        <end position="205"/>
    </location>
</feature>
<keyword evidence="3 7" id="KW-1133">Transmembrane helix</keyword>
<reference evidence="9 10" key="1">
    <citation type="journal article" date="2018" name="Mol. Biol. Evol.">
        <title>Analysis of the draft genome of the red seaweed Gracilariopsis chorda provides insights into genome size evolution in Rhodophyta.</title>
        <authorList>
            <person name="Lee J."/>
            <person name="Yang E.C."/>
            <person name="Graf L."/>
            <person name="Yang J.H."/>
            <person name="Qiu H."/>
            <person name="Zel Zion U."/>
            <person name="Chan C.X."/>
            <person name="Stephens T.G."/>
            <person name="Weber A.P.M."/>
            <person name="Boo G.H."/>
            <person name="Boo S.M."/>
            <person name="Kim K.M."/>
            <person name="Shin Y."/>
            <person name="Jung M."/>
            <person name="Lee S.J."/>
            <person name="Yim H.S."/>
            <person name="Lee J.H."/>
            <person name="Bhattacharya D."/>
            <person name="Yoon H.S."/>
        </authorList>
    </citation>
    <scope>NUCLEOTIDE SEQUENCE [LARGE SCALE GENOMIC DNA]</scope>
    <source>
        <strain evidence="9 10">SKKU-2015</strain>
        <tissue evidence="9">Whole body</tissue>
    </source>
</reference>
<dbReference type="InterPro" id="IPR006634">
    <property type="entry name" value="TLC-dom"/>
</dbReference>
<dbReference type="PROSITE" id="PS50922">
    <property type="entry name" value="TLC"/>
    <property type="match status" value="1"/>
</dbReference>
<dbReference type="Proteomes" id="UP000247409">
    <property type="component" value="Unassembled WGS sequence"/>
</dbReference>
<protein>
    <submittedName>
        <fullName evidence="9">LAG1 longevity assurance-like</fullName>
    </submittedName>
</protein>
<dbReference type="AlphaFoldDB" id="A0A2V3IQZ3"/>
<evidence type="ECO:0000256" key="2">
    <source>
        <dbReference type="ARBA" id="ARBA00022692"/>
    </source>
</evidence>
<feature type="region of interest" description="Disordered" evidence="6">
    <location>
        <begin position="320"/>
        <end position="339"/>
    </location>
</feature>
<keyword evidence="4 5" id="KW-0472">Membrane</keyword>
<dbReference type="EMBL" id="NBIV01000088">
    <property type="protein sequence ID" value="PXF44528.1"/>
    <property type="molecule type" value="Genomic_DNA"/>
</dbReference>
<feature type="transmembrane region" description="Helical" evidence="7">
    <location>
        <begin position="147"/>
        <end position="165"/>
    </location>
</feature>
<evidence type="ECO:0000256" key="6">
    <source>
        <dbReference type="SAM" id="MobiDB-lite"/>
    </source>
</evidence>
<evidence type="ECO:0000256" key="1">
    <source>
        <dbReference type="ARBA" id="ARBA00004141"/>
    </source>
</evidence>
<dbReference type="SMART" id="SM00724">
    <property type="entry name" value="TLC"/>
    <property type="match status" value="1"/>
</dbReference>
<dbReference type="PANTHER" id="PTHR12560:SF0">
    <property type="entry name" value="LD18904P"/>
    <property type="match status" value="1"/>
</dbReference>
<feature type="transmembrane region" description="Helical" evidence="7">
    <location>
        <begin position="217"/>
        <end position="240"/>
    </location>
</feature>
<evidence type="ECO:0000256" key="3">
    <source>
        <dbReference type="ARBA" id="ARBA00022989"/>
    </source>
</evidence>